<feature type="chain" id="PRO_5035822911" description="Cupin type-1 domain-containing protein" evidence="1">
    <location>
        <begin position="23"/>
        <end position="194"/>
    </location>
</feature>
<keyword evidence="1" id="KW-0732">Signal</keyword>
<dbReference type="AlphaFoldDB" id="A0A8T2UWH0"/>
<evidence type="ECO:0000313" key="4">
    <source>
        <dbReference type="Proteomes" id="UP000825935"/>
    </source>
</evidence>
<evidence type="ECO:0000259" key="2">
    <source>
        <dbReference type="SMART" id="SM00835"/>
    </source>
</evidence>
<dbReference type="Proteomes" id="UP000825935">
    <property type="component" value="Chromosome 5"/>
</dbReference>
<feature type="domain" description="Cupin type-1" evidence="2">
    <location>
        <begin position="47"/>
        <end position="173"/>
    </location>
</feature>
<name>A0A8T2UWH0_CERRI</name>
<evidence type="ECO:0000313" key="3">
    <source>
        <dbReference type="EMBL" id="KAH7437804.1"/>
    </source>
</evidence>
<keyword evidence="4" id="KW-1185">Reference proteome</keyword>
<feature type="signal peptide" evidence="1">
    <location>
        <begin position="1"/>
        <end position="22"/>
    </location>
</feature>
<evidence type="ECO:0000256" key="1">
    <source>
        <dbReference type="SAM" id="SignalP"/>
    </source>
</evidence>
<comment type="caution">
    <text evidence="3">The sequence shown here is derived from an EMBL/GenBank/DDBJ whole genome shotgun (WGS) entry which is preliminary data.</text>
</comment>
<dbReference type="EMBL" id="CM035410">
    <property type="protein sequence ID" value="KAH7437804.1"/>
    <property type="molecule type" value="Genomic_DNA"/>
</dbReference>
<accession>A0A8T2UWH0</accession>
<dbReference type="InterPro" id="IPR006045">
    <property type="entry name" value="Cupin_1"/>
</dbReference>
<proteinExistence type="predicted"/>
<protein>
    <recommendedName>
        <fullName evidence="2">Cupin type-1 domain-containing protein</fullName>
    </recommendedName>
</protein>
<dbReference type="PROSITE" id="PS51257">
    <property type="entry name" value="PROKAR_LIPOPROTEIN"/>
    <property type="match status" value="1"/>
</dbReference>
<dbReference type="SUPFAM" id="SSF51182">
    <property type="entry name" value="RmlC-like cupins"/>
    <property type="match status" value="1"/>
</dbReference>
<dbReference type="InterPro" id="IPR014710">
    <property type="entry name" value="RmlC-like_jellyroll"/>
</dbReference>
<gene>
    <name evidence="3" type="ORF">KP509_05G089700</name>
</gene>
<dbReference type="InterPro" id="IPR050253">
    <property type="entry name" value="Seed_Storage-Functional"/>
</dbReference>
<organism evidence="3 4">
    <name type="scientific">Ceratopteris richardii</name>
    <name type="common">Triangle waterfern</name>
    <dbReference type="NCBI Taxonomy" id="49495"/>
    <lineage>
        <taxon>Eukaryota</taxon>
        <taxon>Viridiplantae</taxon>
        <taxon>Streptophyta</taxon>
        <taxon>Embryophyta</taxon>
        <taxon>Tracheophyta</taxon>
        <taxon>Polypodiopsida</taxon>
        <taxon>Polypodiidae</taxon>
        <taxon>Polypodiales</taxon>
        <taxon>Pteridineae</taxon>
        <taxon>Pteridaceae</taxon>
        <taxon>Parkerioideae</taxon>
        <taxon>Ceratopteris</taxon>
    </lineage>
</organism>
<dbReference type="PANTHER" id="PTHR31189">
    <property type="entry name" value="OS03G0336100 PROTEIN-RELATED"/>
    <property type="match status" value="1"/>
</dbReference>
<dbReference type="OrthoDB" id="1903982at2759"/>
<reference evidence="3" key="1">
    <citation type="submission" date="2021-08" db="EMBL/GenBank/DDBJ databases">
        <title>WGS assembly of Ceratopteris richardii.</title>
        <authorList>
            <person name="Marchant D.B."/>
            <person name="Chen G."/>
            <person name="Jenkins J."/>
            <person name="Shu S."/>
            <person name="Leebens-Mack J."/>
            <person name="Grimwood J."/>
            <person name="Schmutz J."/>
            <person name="Soltis P."/>
            <person name="Soltis D."/>
            <person name="Chen Z.-H."/>
        </authorList>
    </citation>
    <scope>NUCLEOTIDE SEQUENCE</scope>
    <source>
        <strain evidence="3">Whitten #5841</strain>
        <tissue evidence="3">Leaf</tissue>
    </source>
</reference>
<dbReference type="SMART" id="SM00835">
    <property type="entry name" value="Cupin_1"/>
    <property type="match status" value="1"/>
</dbReference>
<sequence length="194" mass="22357">MARRMSPFTFVLLCGALFSSFACSISFERMGERARGGPKCREHEMKFEALQVESIFESDGGRIRQWRSSMMTRMGLMDARIVTVNEKSLLLPQYANAHRVLIVLSRRACMGLMLPLGTEANIRNINKGEVIAVPRGMPLWIQNVGNEEMTFLRFAIRTRRFTWQGPKPSTEWEAFFMASPGICLQRPWMWMIEL</sequence>
<dbReference type="InterPro" id="IPR011051">
    <property type="entry name" value="RmlC_Cupin_sf"/>
</dbReference>
<dbReference type="Pfam" id="PF00190">
    <property type="entry name" value="Cupin_1"/>
    <property type="match status" value="1"/>
</dbReference>
<dbReference type="Gene3D" id="2.60.120.10">
    <property type="entry name" value="Jelly Rolls"/>
    <property type="match status" value="1"/>
</dbReference>